<evidence type="ECO:0000256" key="3">
    <source>
        <dbReference type="ARBA" id="ARBA00012313"/>
    </source>
</evidence>
<dbReference type="Pfam" id="PF00141">
    <property type="entry name" value="peroxidase"/>
    <property type="match status" value="1"/>
</dbReference>
<comment type="caution">
    <text evidence="18">The sequence shown here is derived from an EMBL/GenBank/DDBJ whole genome shotgun (WGS) entry which is preliminary data.</text>
</comment>
<gene>
    <name evidence="18" type="ORF">L195_g023415</name>
</gene>
<evidence type="ECO:0000256" key="11">
    <source>
        <dbReference type="PIRSR" id="PIRSR600823-1"/>
    </source>
</evidence>
<dbReference type="FunFam" id="1.10.420.10:FF:000007">
    <property type="entry name" value="Peroxidase"/>
    <property type="match status" value="1"/>
</dbReference>
<dbReference type="GO" id="GO:0046872">
    <property type="term" value="F:metal ion binding"/>
    <property type="evidence" value="ECO:0007669"/>
    <property type="project" value="UniProtKB-UniRule"/>
</dbReference>
<evidence type="ECO:0000256" key="10">
    <source>
        <dbReference type="ARBA" id="ARBA00023157"/>
    </source>
</evidence>
<comment type="similarity">
    <text evidence="2">Belongs to the peroxidase family. Ascorbate peroxidase subfamily.</text>
</comment>
<evidence type="ECO:0000256" key="12">
    <source>
        <dbReference type="PIRSR" id="PIRSR600823-2"/>
    </source>
</evidence>
<evidence type="ECO:0000256" key="9">
    <source>
        <dbReference type="ARBA" id="ARBA00023004"/>
    </source>
</evidence>
<dbReference type="GO" id="GO:0006979">
    <property type="term" value="P:response to oxidative stress"/>
    <property type="evidence" value="ECO:0007669"/>
    <property type="project" value="UniProtKB-UniRule"/>
</dbReference>
<feature type="chain" id="PRO_5014212181" description="Peroxidase" evidence="16">
    <location>
        <begin position="26"/>
        <end position="327"/>
    </location>
</feature>
<dbReference type="InterPro" id="IPR010255">
    <property type="entry name" value="Haem_peroxidase_sf"/>
</dbReference>
<keyword evidence="16" id="KW-0964">Secreted</keyword>
<feature type="signal peptide" evidence="16">
    <location>
        <begin position="1"/>
        <end position="25"/>
    </location>
</feature>
<keyword evidence="9 13" id="KW-0408">Iron</keyword>
<feature type="site" description="Transition state stabilizer" evidence="14">
    <location>
        <position position="67"/>
    </location>
</feature>
<evidence type="ECO:0000256" key="2">
    <source>
        <dbReference type="ARBA" id="ARBA00006873"/>
    </source>
</evidence>
<feature type="binding site" evidence="13">
    <location>
        <position position="79"/>
    </location>
    <ligand>
        <name>Ca(2+)</name>
        <dbReference type="ChEBI" id="CHEBI:29108"/>
        <label>1</label>
    </ligand>
</feature>
<keyword evidence="5 16" id="KW-0349">Heme</keyword>
<name>A0A2K3NAS2_TRIPR</name>
<dbReference type="InterPro" id="IPR033905">
    <property type="entry name" value="Secretory_peroxidase"/>
</dbReference>
<keyword evidence="16" id="KW-0376">Hydrogen peroxide</keyword>
<reference evidence="18 19" key="2">
    <citation type="journal article" date="2017" name="Front. Plant Sci.">
        <title>Gene Classification and Mining of Molecular Markers Useful in Red Clover (Trifolium pratense) Breeding.</title>
        <authorList>
            <person name="Istvanek J."/>
            <person name="Dluhosova J."/>
            <person name="Dluhos P."/>
            <person name="Patkova L."/>
            <person name="Nedelnik J."/>
            <person name="Repkova J."/>
        </authorList>
    </citation>
    <scope>NUCLEOTIDE SEQUENCE [LARGE SCALE GENOMIC DNA]</scope>
    <source>
        <strain evidence="19">cv. Tatra</strain>
        <tissue evidence="18">Young leaves</tissue>
    </source>
</reference>
<dbReference type="EC" id="1.11.1.7" evidence="3 16"/>
<evidence type="ECO:0000259" key="17">
    <source>
        <dbReference type="PROSITE" id="PS50873"/>
    </source>
</evidence>
<dbReference type="PANTHER" id="PTHR31517">
    <property type="match status" value="1"/>
</dbReference>
<protein>
    <recommendedName>
        <fullName evidence="3 16">Peroxidase</fullName>
        <ecNumber evidence="3 16">1.11.1.7</ecNumber>
    </recommendedName>
</protein>
<feature type="binding site" evidence="13">
    <location>
        <position position="72"/>
    </location>
    <ligand>
        <name>Ca(2+)</name>
        <dbReference type="ChEBI" id="CHEBI:29108"/>
        <label>1</label>
    </ligand>
</feature>
<dbReference type="GO" id="GO:0042744">
    <property type="term" value="P:hydrogen peroxide catabolic process"/>
    <property type="evidence" value="ECO:0007669"/>
    <property type="project" value="UniProtKB-KW"/>
</dbReference>
<evidence type="ECO:0000256" key="14">
    <source>
        <dbReference type="PIRSR" id="PIRSR600823-4"/>
    </source>
</evidence>
<dbReference type="PANTHER" id="PTHR31517:SF81">
    <property type="entry name" value="PEROXIDASE"/>
    <property type="match status" value="1"/>
</dbReference>
<feature type="disulfide bond" evidence="15">
    <location>
        <begin position="73"/>
        <end position="78"/>
    </location>
</feature>
<dbReference type="PRINTS" id="PR00461">
    <property type="entry name" value="PLPEROXIDASE"/>
</dbReference>
<dbReference type="PROSITE" id="PS00435">
    <property type="entry name" value="PEROXIDASE_1"/>
    <property type="match status" value="1"/>
</dbReference>
<dbReference type="PROSITE" id="PS50873">
    <property type="entry name" value="PEROXIDASE_4"/>
    <property type="match status" value="1"/>
</dbReference>
<evidence type="ECO:0000256" key="1">
    <source>
        <dbReference type="ARBA" id="ARBA00000189"/>
    </source>
</evidence>
<keyword evidence="10 15" id="KW-1015">Disulfide bond</keyword>
<evidence type="ECO:0000313" key="19">
    <source>
        <dbReference type="Proteomes" id="UP000236291"/>
    </source>
</evidence>
<evidence type="ECO:0000256" key="5">
    <source>
        <dbReference type="ARBA" id="ARBA00022617"/>
    </source>
</evidence>
<feature type="disulfide bond" evidence="15">
    <location>
        <begin position="40"/>
        <end position="120"/>
    </location>
</feature>
<comment type="similarity">
    <text evidence="16">Belongs to the peroxidase family. Classical plant (class III) peroxidase subfamily.</text>
</comment>
<feature type="disulfide bond" evidence="15">
    <location>
        <begin position="205"/>
        <end position="233"/>
    </location>
</feature>
<feature type="binding site" description="axial binding residue" evidence="13">
    <location>
        <position position="198"/>
    </location>
    <ligand>
        <name>heme b</name>
        <dbReference type="ChEBI" id="CHEBI:60344"/>
    </ligand>
    <ligandPart>
        <name>Fe</name>
        <dbReference type="ChEBI" id="CHEBI:18248"/>
    </ligandPart>
</feature>
<dbReference type="GO" id="GO:0005576">
    <property type="term" value="C:extracellular region"/>
    <property type="evidence" value="ECO:0007669"/>
    <property type="project" value="UniProtKB-SubCell"/>
</dbReference>
<sequence length="327" mass="36306">MEISLPLVLLATVVIMAMPLPLSFGVQGNQLSYNYYKYSCPNLESLVEKKLMSLLLTDITAPSSLLRLMFHDCQVQGCDASILLDTNYITRSTEITSSRNFGIKHRETIDVIKSVLEEECPGQVSCADIIVLAAKASVALSGGPNIEVPLGRKDSTTSSSKQADAKLPSPTISVDEFISIFKSKGMSIQEAVSILGAHTLGVGHCINIVGRLYNQQIRDNMDWRFKTSLRLACPTEIPLTNLTFVPIDMTPTIFDNHYYREILMGRGLFGIDSYISTDPRTAPFVMRFAVDQNYFFDSFKSAFVKLSSSNVLTNMQGEVRRKCSQRN</sequence>
<comment type="function">
    <text evidence="16">Removal of H(2)O(2), oxidation of toxic reductants, biosynthesis and degradation of lignin, suberization, auxin catabolism, response to environmental stresses such as wounding, pathogen attack and oxidative stress.</text>
</comment>
<feature type="binding site" evidence="13">
    <location>
        <position position="255"/>
    </location>
    <ligand>
        <name>Ca(2+)</name>
        <dbReference type="ChEBI" id="CHEBI:29108"/>
        <label>2</label>
    </ligand>
</feature>
<evidence type="ECO:0000256" key="13">
    <source>
        <dbReference type="PIRSR" id="PIRSR600823-3"/>
    </source>
</evidence>
<comment type="subcellular location">
    <subcellularLocation>
        <location evidence="16">Secreted</location>
    </subcellularLocation>
</comment>
<keyword evidence="6 13" id="KW-0479">Metal-binding</keyword>
<accession>A0A2K3NAS2</accession>
<feature type="domain" description="Plant heme peroxidase family profile" evidence="17">
    <location>
        <begin position="30"/>
        <end position="327"/>
    </location>
</feature>
<dbReference type="OrthoDB" id="2113341at2759"/>
<organism evidence="18 19">
    <name type="scientific">Trifolium pratense</name>
    <name type="common">Red clover</name>
    <dbReference type="NCBI Taxonomy" id="57577"/>
    <lineage>
        <taxon>Eukaryota</taxon>
        <taxon>Viridiplantae</taxon>
        <taxon>Streptophyta</taxon>
        <taxon>Embryophyta</taxon>
        <taxon>Tracheophyta</taxon>
        <taxon>Spermatophyta</taxon>
        <taxon>Magnoliopsida</taxon>
        <taxon>eudicotyledons</taxon>
        <taxon>Gunneridae</taxon>
        <taxon>Pentapetalae</taxon>
        <taxon>rosids</taxon>
        <taxon>fabids</taxon>
        <taxon>Fabales</taxon>
        <taxon>Fabaceae</taxon>
        <taxon>Papilionoideae</taxon>
        <taxon>50 kb inversion clade</taxon>
        <taxon>NPAAA clade</taxon>
        <taxon>Hologalegina</taxon>
        <taxon>IRL clade</taxon>
        <taxon>Trifolieae</taxon>
        <taxon>Trifolium</taxon>
    </lineage>
</organism>
<evidence type="ECO:0000256" key="15">
    <source>
        <dbReference type="PIRSR" id="PIRSR600823-5"/>
    </source>
</evidence>
<evidence type="ECO:0000313" key="18">
    <source>
        <dbReference type="EMBL" id="PNY00139.1"/>
    </source>
</evidence>
<dbReference type="Gramene" id="Tp57577_TGAC_v2_mRNA38305">
    <property type="protein sequence ID" value="Tp57577_TGAC_v2_mRNA38305"/>
    <property type="gene ID" value="Tp57577_TGAC_v2_gene37067"/>
</dbReference>
<reference evidence="18 19" key="1">
    <citation type="journal article" date="2014" name="Am. J. Bot.">
        <title>Genome assembly and annotation for red clover (Trifolium pratense; Fabaceae).</title>
        <authorList>
            <person name="Istvanek J."/>
            <person name="Jaros M."/>
            <person name="Krenek A."/>
            <person name="Repkova J."/>
        </authorList>
    </citation>
    <scope>NUCLEOTIDE SEQUENCE [LARGE SCALE GENOMIC DNA]</scope>
    <source>
        <strain evidence="19">cv. Tatra</strain>
        <tissue evidence="18">Young leaves</tissue>
    </source>
</reference>
<feature type="binding site" evidence="13">
    <location>
        <position position="199"/>
    </location>
    <ligand>
        <name>Ca(2+)</name>
        <dbReference type="ChEBI" id="CHEBI:29108"/>
        <label>2</label>
    </ligand>
</feature>
<feature type="binding site" evidence="13">
    <location>
        <position position="75"/>
    </location>
    <ligand>
        <name>Ca(2+)</name>
        <dbReference type="ChEBI" id="CHEBI:29108"/>
        <label>1</label>
    </ligand>
</feature>
<evidence type="ECO:0000256" key="7">
    <source>
        <dbReference type="ARBA" id="ARBA00022729"/>
    </source>
</evidence>
<feature type="binding site" evidence="13">
    <location>
        <position position="250"/>
    </location>
    <ligand>
        <name>Ca(2+)</name>
        <dbReference type="ChEBI" id="CHEBI:29108"/>
        <label>2</label>
    </ligand>
</feature>
<dbReference type="SUPFAM" id="SSF48113">
    <property type="entry name" value="Heme-dependent peroxidases"/>
    <property type="match status" value="1"/>
</dbReference>
<dbReference type="PRINTS" id="PR00458">
    <property type="entry name" value="PEROXIDASE"/>
</dbReference>
<feature type="disulfide bond" evidence="15">
    <location>
        <begin position="126"/>
        <end position="323"/>
    </location>
</feature>
<dbReference type="Gene3D" id="1.10.520.10">
    <property type="match status" value="1"/>
</dbReference>
<dbReference type="Proteomes" id="UP000236291">
    <property type="component" value="Unassembled WGS sequence"/>
</dbReference>
<comment type="catalytic activity">
    <reaction evidence="1 16">
        <text>2 a phenolic donor + H2O2 = 2 a phenolic radical donor + 2 H2O</text>
        <dbReference type="Rhea" id="RHEA:56136"/>
        <dbReference type="ChEBI" id="CHEBI:15377"/>
        <dbReference type="ChEBI" id="CHEBI:16240"/>
        <dbReference type="ChEBI" id="CHEBI:139520"/>
        <dbReference type="ChEBI" id="CHEBI:139521"/>
        <dbReference type="EC" id="1.11.1.7"/>
    </reaction>
</comment>
<comment type="cofactor">
    <cofactor evidence="13 16">
        <name>heme b</name>
        <dbReference type="ChEBI" id="CHEBI:60344"/>
    </cofactor>
    <text evidence="13 16">Binds 1 heme b (iron(II)-protoporphyrin IX) group per subunit.</text>
</comment>
<feature type="binding site" evidence="13">
    <location>
        <position position="77"/>
    </location>
    <ligand>
        <name>Ca(2+)</name>
        <dbReference type="ChEBI" id="CHEBI:29108"/>
        <label>1</label>
    </ligand>
</feature>
<dbReference type="GO" id="GO:0020037">
    <property type="term" value="F:heme binding"/>
    <property type="evidence" value="ECO:0007669"/>
    <property type="project" value="UniProtKB-UniRule"/>
</dbReference>
<dbReference type="InterPro" id="IPR000823">
    <property type="entry name" value="Peroxidase_pln"/>
</dbReference>
<dbReference type="InterPro" id="IPR002016">
    <property type="entry name" value="Haem_peroxidase"/>
</dbReference>
<dbReference type="GO" id="GO:0140825">
    <property type="term" value="F:lactoperoxidase activity"/>
    <property type="evidence" value="ECO:0007669"/>
    <property type="project" value="UniProtKB-EC"/>
</dbReference>
<dbReference type="AlphaFoldDB" id="A0A2K3NAS2"/>
<dbReference type="Gene3D" id="1.10.420.10">
    <property type="entry name" value="Peroxidase, domain 2"/>
    <property type="match status" value="1"/>
</dbReference>
<feature type="active site" description="Proton acceptor" evidence="11">
    <location>
        <position position="71"/>
    </location>
</feature>
<keyword evidence="7 16" id="KW-0732">Signal</keyword>
<evidence type="ECO:0000256" key="6">
    <source>
        <dbReference type="ARBA" id="ARBA00022723"/>
    </source>
</evidence>
<feature type="binding site" evidence="13">
    <location>
        <position position="81"/>
    </location>
    <ligand>
        <name>Ca(2+)</name>
        <dbReference type="ChEBI" id="CHEBI:29108"/>
        <label>1</label>
    </ligand>
</feature>
<evidence type="ECO:0000256" key="4">
    <source>
        <dbReference type="ARBA" id="ARBA00022559"/>
    </source>
</evidence>
<keyword evidence="13 16" id="KW-0106">Calcium</keyword>
<evidence type="ECO:0000256" key="8">
    <source>
        <dbReference type="ARBA" id="ARBA00023002"/>
    </source>
</evidence>
<feature type="binding site" evidence="13">
    <location>
        <position position="94"/>
    </location>
    <ligand>
        <name>Ca(2+)</name>
        <dbReference type="ChEBI" id="CHEBI:29108"/>
        <label>1</label>
    </ligand>
</feature>
<dbReference type="EMBL" id="ASHM01018559">
    <property type="protein sequence ID" value="PNY00139.1"/>
    <property type="molecule type" value="Genomic_DNA"/>
</dbReference>
<evidence type="ECO:0000256" key="16">
    <source>
        <dbReference type="RuleBase" id="RU362060"/>
    </source>
</evidence>
<dbReference type="CDD" id="cd00693">
    <property type="entry name" value="secretory_peroxidase"/>
    <property type="match status" value="1"/>
</dbReference>
<comment type="cofactor">
    <cofactor evidence="13 16">
        <name>Ca(2+)</name>
        <dbReference type="ChEBI" id="CHEBI:29108"/>
    </cofactor>
    <text evidence="13 16">Binds 2 calcium ions per subunit.</text>
</comment>
<keyword evidence="8 16" id="KW-0560">Oxidoreductase</keyword>
<dbReference type="STRING" id="57577.A0A2K3NAS2"/>
<keyword evidence="4 16" id="KW-0575">Peroxidase</keyword>
<feature type="binding site" evidence="12">
    <location>
        <position position="168"/>
    </location>
    <ligand>
        <name>substrate</name>
    </ligand>
</feature>
<dbReference type="InterPro" id="IPR019793">
    <property type="entry name" value="Peroxidases_heam-ligand_BS"/>
</dbReference>
<feature type="binding site" evidence="13">
    <location>
        <position position="248"/>
    </location>
    <ligand>
        <name>Ca(2+)</name>
        <dbReference type="ChEBI" id="CHEBI:29108"/>
        <label>2</label>
    </ligand>
</feature>
<proteinExistence type="inferred from homology"/>